<dbReference type="SUPFAM" id="SSF56112">
    <property type="entry name" value="Protein kinase-like (PK-like)"/>
    <property type="match status" value="1"/>
</dbReference>
<evidence type="ECO:0000256" key="3">
    <source>
        <dbReference type="ARBA" id="ARBA00022692"/>
    </source>
</evidence>
<accession>A0ABC8R431</accession>
<evidence type="ECO:0000259" key="8">
    <source>
        <dbReference type="PROSITE" id="PS50011"/>
    </source>
</evidence>
<keyword evidence="10" id="KW-1185">Reference proteome</keyword>
<feature type="compositionally biased region" description="Polar residues" evidence="7">
    <location>
        <begin position="1"/>
        <end position="17"/>
    </location>
</feature>
<keyword evidence="5" id="KW-1133">Transmembrane helix</keyword>
<keyword evidence="6" id="KW-0472">Membrane</keyword>
<gene>
    <name evidence="9" type="ORF">ILEXP_LOCUS6563</name>
</gene>
<evidence type="ECO:0000256" key="2">
    <source>
        <dbReference type="ARBA" id="ARBA00022614"/>
    </source>
</evidence>
<protein>
    <recommendedName>
        <fullName evidence="8">Protein kinase domain-containing protein</fullName>
    </recommendedName>
</protein>
<dbReference type="EMBL" id="CAUOFW020000946">
    <property type="protein sequence ID" value="CAK9139196.1"/>
    <property type="molecule type" value="Genomic_DNA"/>
</dbReference>
<dbReference type="Proteomes" id="UP001642360">
    <property type="component" value="Unassembled WGS sequence"/>
</dbReference>
<keyword evidence="4" id="KW-0677">Repeat</keyword>
<sequence>MPYSFVTSNQGSGNGVSITAPDKKTKAKRPSLPSVGLFHPRISYQELLNVTGGFSLGKLTGSGSVVAVYRGTLNPEGTTVPIKVLKLNQRGASKSFMAECRALSNIRHHNLVRILLTACLSTYFEQNDFKALVFEFMPNGSFENWLHLEDGQIQTRILNLLWRINITLNVASALHYLHQQTESPVVHCDIGDNDFAAHPSDFGLARLLPKSGIDVVLSQFSSAGVMATTGYILSNFLFLNEELHFVRKAATIS</sequence>
<evidence type="ECO:0000256" key="5">
    <source>
        <dbReference type="ARBA" id="ARBA00022989"/>
    </source>
</evidence>
<evidence type="ECO:0000256" key="6">
    <source>
        <dbReference type="ARBA" id="ARBA00023136"/>
    </source>
</evidence>
<dbReference type="Gene3D" id="3.30.200.20">
    <property type="entry name" value="Phosphorylase Kinase, domain 1"/>
    <property type="match status" value="1"/>
</dbReference>
<evidence type="ECO:0000313" key="9">
    <source>
        <dbReference type="EMBL" id="CAK9139196.1"/>
    </source>
</evidence>
<comment type="subcellular location">
    <subcellularLocation>
        <location evidence="1">Membrane</location>
    </subcellularLocation>
</comment>
<proteinExistence type="predicted"/>
<dbReference type="PANTHER" id="PTHR27008">
    <property type="entry name" value="OS04G0122200 PROTEIN"/>
    <property type="match status" value="1"/>
</dbReference>
<evidence type="ECO:0000256" key="4">
    <source>
        <dbReference type="ARBA" id="ARBA00022737"/>
    </source>
</evidence>
<keyword evidence="3" id="KW-0812">Transmembrane</keyword>
<dbReference type="InterPro" id="IPR011009">
    <property type="entry name" value="Kinase-like_dom_sf"/>
</dbReference>
<feature type="domain" description="Protein kinase" evidence="8">
    <location>
        <begin position="54"/>
        <end position="253"/>
    </location>
</feature>
<dbReference type="PROSITE" id="PS50011">
    <property type="entry name" value="PROTEIN_KINASE_DOM"/>
    <property type="match status" value="1"/>
</dbReference>
<feature type="region of interest" description="Disordered" evidence="7">
    <location>
        <begin position="1"/>
        <end position="30"/>
    </location>
</feature>
<dbReference type="AlphaFoldDB" id="A0ABC8R431"/>
<name>A0ABC8R431_9AQUA</name>
<keyword evidence="2" id="KW-0433">Leucine-rich repeat</keyword>
<dbReference type="InterPro" id="IPR001245">
    <property type="entry name" value="Ser-Thr/Tyr_kinase_cat_dom"/>
</dbReference>
<dbReference type="Pfam" id="PF07714">
    <property type="entry name" value="PK_Tyr_Ser-Thr"/>
    <property type="match status" value="1"/>
</dbReference>
<dbReference type="InterPro" id="IPR051809">
    <property type="entry name" value="Plant_receptor-like_S/T_kinase"/>
</dbReference>
<dbReference type="GO" id="GO:0016020">
    <property type="term" value="C:membrane"/>
    <property type="evidence" value="ECO:0007669"/>
    <property type="project" value="UniProtKB-SubCell"/>
</dbReference>
<comment type="caution">
    <text evidence="9">The sequence shown here is derived from an EMBL/GenBank/DDBJ whole genome shotgun (WGS) entry which is preliminary data.</text>
</comment>
<dbReference type="PANTHER" id="PTHR27008:SF499">
    <property type="entry name" value="OS06G0581500 PROTEIN"/>
    <property type="match status" value="1"/>
</dbReference>
<dbReference type="InterPro" id="IPR000719">
    <property type="entry name" value="Prot_kinase_dom"/>
</dbReference>
<evidence type="ECO:0000256" key="1">
    <source>
        <dbReference type="ARBA" id="ARBA00004370"/>
    </source>
</evidence>
<organism evidence="9 10">
    <name type="scientific">Ilex paraguariensis</name>
    <name type="common">yerba mate</name>
    <dbReference type="NCBI Taxonomy" id="185542"/>
    <lineage>
        <taxon>Eukaryota</taxon>
        <taxon>Viridiplantae</taxon>
        <taxon>Streptophyta</taxon>
        <taxon>Embryophyta</taxon>
        <taxon>Tracheophyta</taxon>
        <taxon>Spermatophyta</taxon>
        <taxon>Magnoliopsida</taxon>
        <taxon>eudicotyledons</taxon>
        <taxon>Gunneridae</taxon>
        <taxon>Pentapetalae</taxon>
        <taxon>asterids</taxon>
        <taxon>campanulids</taxon>
        <taxon>Aquifoliales</taxon>
        <taxon>Aquifoliaceae</taxon>
        <taxon>Ilex</taxon>
    </lineage>
</organism>
<evidence type="ECO:0000256" key="7">
    <source>
        <dbReference type="SAM" id="MobiDB-lite"/>
    </source>
</evidence>
<evidence type="ECO:0000313" key="10">
    <source>
        <dbReference type="Proteomes" id="UP001642360"/>
    </source>
</evidence>
<dbReference type="Gene3D" id="1.10.510.10">
    <property type="entry name" value="Transferase(Phosphotransferase) domain 1"/>
    <property type="match status" value="1"/>
</dbReference>
<reference evidence="9 10" key="1">
    <citation type="submission" date="2024-02" db="EMBL/GenBank/DDBJ databases">
        <authorList>
            <person name="Vignale AGUSTIN F."/>
            <person name="Sosa J E."/>
            <person name="Modenutti C."/>
        </authorList>
    </citation>
    <scope>NUCLEOTIDE SEQUENCE [LARGE SCALE GENOMIC DNA]</scope>
</reference>